<reference evidence="3 4" key="1">
    <citation type="submission" date="2014-05" db="EMBL/GenBank/DDBJ databases">
        <title>Draft genome sequence of a rare smut relative, Tilletiaria anomala UBC 951.</title>
        <authorList>
            <consortium name="DOE Joint Genome Institute"/>
            <person name="Toome M."/>
            <person name="Kuo A."/>
            <person name="Henrissat B."/>
            <person name="Lipzen A."/>
            <person name="Tritt A."/>
            <person name="Yoshinaga Y."/>
            <person name="Zane M."/>
            <person name="Barry K."/>
            <person name="Grigoriev I.V."/>
            <person name="Spatafora J.W."/>
            <person name="Aimea M.C."/>
        </authorList>
    </citation>
    <scope>NUCLEOTIDE SEQUENCE [LARGE SCALE GENOMIC DNA]</scope>
    <source>
        <strain evidence="3 4">UBC 951</strain>
    </source>
</reference>
<feature type="compositionally biased region" description="Basic and acidic residues" evidence="1">
    <location>
        <begin position="253"/>
        <end position="275"/>
    </location>
</feature>
<feature type="signal peptide" evidence="2">
    <location>
        <begin position="1"/>
        <end position="23"/>
    </location>
</feature>
<dbReference type="EMBL" id="JMSN01000085">
    <property type="protein sequence ID" value="KDN40954.1"/>
    <property type="molecule type" value="Genomic_DNA"/>
</dbReference>
<dbReference type="HOGENOM" id="CLU_685466_0_0_1"/>
<feature type="compositionally biased region" description="Basic and acidic residues" evidence="1">
    <location>
        <begin position="355"/>
        <end position="366"/>
    </location>
</feature>
<feature type="compositionally biased region" description="Basic and acidic residues" evidence="1">
    <location>
        <begin position="106"/>
        <end position="120"/>
    </location>
</feature>
<dbReference type="RefSeq" id="XP_013241544.1">
    <property type="nucleotide sequence ID" value="XM_013386090.1"/>
</dbReference>
<keyword evidence="4" id="KW-1185">Reference proteome</keyword>
<feature type="region of interest" description="Disordered" evidence="1">
    <location>
        <begin position="66"/>
        <end position="211"/>
    </location>
</feature>
<feature type="compositionally biased region" description="Basic and acidic residues" evidence="1">
    <location>
        <begin position="66"/>
        <end position="95"/>
    </location>
</feature>
<evidence type="ECO:0000256" key="1">
    <source>
        <dbReference type="SAM" id="MobiDB-lite"/>
    </source>
</evidence>
<evidence type="ECO:0000313" key="4">
    <source>
        <dbReference type="Proteomes" id="UP000027361"/>
    </source>
</evidence>
<feature type="compositionally biased region" description="Basic residues" evidence="1">
    <location>
        <begin position="96"/>
        <end position="105"/>
    </location>
</feature>
<feature type="chain" id="PRO_5001628394" evidence="2">
    <location>
        <begin position="24"/>
        <end position="402"/>
    </location>
</feature>
<name>A0A066VQ93_TILAU</name>
<feature type="region of interest" description="Disordered" evidence="1">
    <location>
        <begin position="247"/>
        <end position="367"/>
    </location>
</feature>
<sequence length="402" mass="44562">MLVTSSGLLSVAALLSVTSSVSAYSDLYVNFPGQLVARKFELAEQYYNLFVARGNEHKVHEGVDKLHGEHKEHKRDNKEDNEESQKKGKESEKDKKKTKKHKKHNMEKEETLKLEEDQKNSHHKEHHGKEHHGKKHHEKEHHGKKHHEKEHHGKEHHGRQQLAQQPQQLFMTQPQQRAAVEANGQTSRPASSRPEDKEIPHTHISALKAYQKDGEHSKGNYHVLCFANGEARSWAFKDGEVVAGKYRGASHLTHGDDPKKPAADATKKDDKDEKPAAATDDAAMITTVDKAKAATGENKPAAAKPADDKKAVADPHAADGHPPVCIAFKMDDEQAGPEPGQSVTTTDKNAGAVAKEADDKKPKTDSKVVPVQHVLQRGHHNSSFDGLLPRQVDLSGSTVYFD</sequence>
<evidence type="ECO:0000313" key="3">
    <source>
        <dbReference type="EMBL" id="KDN40954.1"/>
    </source>
</evidence>
<dbReference type="InParanoid" id="A0A066VQ93"/>
<organism evidence="3 4">
    <name type="scientific">Tilletiaria anomala (strain ATCC 24038 / CBS 436.72 / UBC 951)</name>
    <dbReference type="NCBI Taxonomy" id="1037660"/>
    <lineage>
        <taxon>Eukaryota</taxon>
        <taxon>Fungi</taxon>
        <taxon>Dikarya</taxon>
        <taxon>Basidiomycota</taxon>
        <taxon>Ustilaginomycotina</taxon>
        <taxon>Exobasidiomycetes</taxon>
        <taxon>Georgefischeriales</taxon>
        <taxon>Tilletiariaceae</taxon>
        <taxon>Tilletiaria</taxon>
    </lineage>
</organism>
<comment type="caution">
    <text evidence="3">The sequence shown here is derived from an EMBL/GenBank/DDBJ whole genome shotgun (WGS) entry which is preliminary data.</text>
</comment>
<dbReference type="AlphaFoldDB" id="A0A066VQ93"/>
<gene>
    <name evidence="3" type="ORF">K437DRAFT_258453</name>
</gene>
<feature type="compositionally biased region" description="Low complexity" evidence="1">
    <location>
        <begin position="160"/>
        <end position="176"/>
    </location>
</feature>
<accession>A0A066VQ93</accession>
<evidence type="ECO:0000256" key="2">
    <source>
        <dbReference type="SAM" id="SignalP"/>
    </source>
</evidence>
<feature type="compositionally biased region" description="Basic and acidic residues" evidence="1">
    <location>
        <begin position="305"/>
        <end position="319"/>
    </location>
</feature>
<feature type="compositionally biased region" description="Basic residues" evidence="1">
    <location>
        <begin position="121"/>
        <end position="159"/>
    </location>
</feature>
<dbReference type="Proteomes" id="UP000027361">
    <property type="component" value="Unassembled WGS sequence"/>
</dbReference>
<proteinExistence type="predicted"/>
<keyword evidence="2" id="KW-0732">Signal</keyword>
<protein>
    <submittedName>
        <fullName evidence="3">Uncharacterized protein</fullName>
    </submittedName>
</protein>
<dbReference type="GeneID" id="25264987"/>